<dbReference type="SUPFAM" id="SSF50182">
    <property type="entry name" value="Sm-like ribonucleoproteins"/>
    <property type="match status" value="1"/>
</dbReference>
<evidence type="ECO:0000256" key="4">
    <source>
        <dbReference type="ARBA" id="ARBA00022491"/>
    </source>
</evidence>
<dbReference type="InterPro" id="IPR025609">
    <property type="entry name" value="Lsm14-like_N"/>
</dbReference>
<protein>
    <submittedName>
        <fullName evidence="8">Putative LSM domain, FDF domain, DFDF domain-containing protein</fullName>
    </submittedName>
</protein>
<organism evidence="8 9">
    <name type="scientific">Lupinus albus</name>
    <name type="common">White lupine</name>
    <name type="synonym">Lupinus termis</name>
    <dbReference type="NCBI Taxonomy" id="3870"/>
    <lineage>
        <taxon>Eukaryota</taxon>
        <taxon>Viridiplantae</taxon>
        <taxon>Streptophyta</taxon>
        <taxon>Embryophyta</taxon>
        <taxon>Tracheophyta</taxon>
        <taxon>Spermatophyta</taxon>
        <taxon>Magnoliopsida</taxon>
        <taxon>eudicotyledons</taxon>
        <taxon>Gunneridae</taxon>
        <taxon>Pentapetalae</taxon>
        <taxon>rosids</taxon>
        <taxon>fabids</taxon>
        <taxon>Fabales</taxon>
        <taxon>Fabaceae</taxon>
        <taxon>Papilionoideae</taxon>
        <taxon>50 kb inversion clade</taxon>
        <taxon>genistoids sensu lato</taxon>
        <taxon>core genistoids</taxon>
        <taxon>Genisteae</taxon>
        <taxon>Lupinus</taxon>
    </lineage>
</organism>
<feature type="compositionally biased region" description="Low complexity" evidence="7">
    <location>
        <begin position="1"/>
        <end position="17"/>
    </location>
</feature>
<feature type="region of interest" description="Disordered" evidence="7">
    <location>
        <begin position="423"/>
        <end position="444"/>
    </location>
</feature>
<comment type="caution">
    <text evidence="8">The sequence shown here is derived from an EMBL/GenBank/DDBJ whole genome shotgun (WGS) entry which is preliminary data.</text>
</comment>
<dbReference type="FunFam" id="2.30.30.100:FF:000033">
    <property type="entry name" value="Trailer hitch, isoform C"/>
    <property type="match status" value="1"/>
</dbReference>
<gene>
    <name evidence="8" type="ORF">Lalb_Chr06g0170271</name>
</gene>
<dbReference type="Pfam" id="PF09532">
    <property type="entry name" value="FDF"/>
    <property type="match status" value="1"/>
</dbReference>
<dbReference type="InterPro" id="IPR025761">
    <property type="entry name" value="FFD_box"/>
</dbReference>
<comment type="similarity">
    <text evidence="2">Belongs to the LSM14 family.</text>
</comment>
<keyword evidence="3" id="KW-0963">Cytoplasm</keyword>
<evidence type="ECO:0000256" key="6">
    <source>
        <dbReference type="ARBA" id="ARBA00059323"/>
    </source>
</evidence>
<dbReference type="InterPro" id="IPR025762">
    <property type="entry name" value="DFDF"/>
</dbReference>
<dbReference type="OrthoDB" id="21539at2759"/>
<dbReference type="PROSITE" id="PS51536">
    <property type="entry name" value="TFG"/>
    <property type="match status" value="1"/>
</dbReference>
<feature type="region of interest" description="Disordered" evidence="7">
    <location>
        <begin position="245"/>
        <end position="266"/>
    </location>
</feature>
<reference evidence="9" key="1">
    <citation type="journal article" date="2020" name="Nat. Commun.">
        <title>Genome sequence of the cluster root forming white lupin.</title>
        <authorList>
            <person name="Hufnagel B."/>
            <person name="Marques A."/>
            <person name="Soriano A."/>
            <person name="Marques L."/>
            <person name="Divol F."/>
            <person name="Doumas P."/>
            <person name="Sallet E."/>
            <person name="Mancinotti D."/>
            <person name="Carrere S."/>
            <person name="Marande W."/>
            <person name="Arribat S."/>
            <person name="Keller J."/>
            <person name="Huneau C."/>
            <person name="Blein T."/>
            <person name="Aime D."/>
            <person name="Laguerre M."/>
            <person name="Taylor J."/>
            <person name="Schubert V."/>
            <person name="Nelson M."/>
            <person name="Geu-Flores F."/>
            <person name="Crespi M."/>
            <person name="Gallardo-Guerrero K."/>
            <person name="Delaux P.-M."/>
            <person name="Salse J."/>
            <person name="Berges H."/>
            <person name="Guyot R."/>
            <person name="Gouzy J."/>
            <person name="Peret B."/>
        </authorList>
    </citation>
    <scope>NUCLEOTIDE SEQUENCE [LARGE SCALE GENOMIC DNA]</scope>
    <source>
        <strain evidence="9">cv. Amiga</strain>
    </source>
</reference>
<comment type="subcellular location">
    <subcellularLocation>
        <location evidence="1">Cytoplasm</location>
        <location evidence="1">P-body</location>
    </subcellularLocation>
</comment>
<dbReference type="GO" id="GO:0034063">
    <property type="term" value="P:stress granule assembly"/>
    <property type="evidence" value="ECO:0007669"/>
    <property type="project" value="TreeGrafter"/>
</dbReference>
<dbReference type="GO" id="GO:0033962">
    <property type="term" value="P:P-body assembly"/>
    <property type="evidence" value="ECO:0007669"/>
    <property type="project" value="TreeGrafter"/>
</dbReference>
<name>A0A6A4QD31_LUPAL</name>
<evidence type="ECO:0000313" key="8">
    <source>
        <dbReference type="EMBL" id="KAE9612185.1"/>
    </source>
</evidence>
<dbReference type="EMBL" id="WOCE01000006">
    <property type="protein sequence ID" value="KAE9612185.1"/>
    <property type="molecule type" value="Genomic_DNA"/>
</dbReference>
<dbReference type="GO" id="GO:0000932">
    <property type="term" value="C:P-body"/>
    <property type="evidence" value="ECO:0007669"/>
    <property type="project" value="UniProtKB-SubCell"/>
</dbReference>
<dbReference type="PROSITE" id="PS51512">
    <property type="entry name" value="DFDF"/>
    <property type="match status" value="1"/>
</dbReference>
<dbReference type="InterPro" id="IPR025768">
    <property type="entry name" value="TFG_box"/>
</dbReference>
<evidence type="ECO:0000256" key="3">
    <source>
        <dbReference type="ARBA" id="ARBA00022490"/>
    </source>
</evidence>
<dbReference type="PANTHER" id="PTHR13586">
    <property type="entry name" value="SCD6 PROTEIN-RELATED"/>
    <property type="match status" value="1"/>
</dbReference>
<keyword evidence="9" id="KW-1185">Reference proteome</keyword>
<dbReference type="InterPro" id="IPR019050">
    <property type="entry name" value="FDF_dom"/>
</dbReference>
<dbReference type="SMART" id="SM01271">
    <property type="entry name" value="LSM14"/>
    <property type="match status" value="1"/>
</dbReference>
<dbReference type="InterPro" id="IPR010920">
    <property type="entry name" value="LSM_dom_sf"/>
</dbReference>
<dbReference type="GO" id="GO:0003729">
    <property type="term" value="F:mRNA binding"/>
    <property type="evidence" value="ECO:0007669"/>
    <property type="project" value="TreeGrafter"/>
</dbReference>
<dbReference type="PROSITE" id="PS51513">
    <property type="entry name" value="FFD"/>
    <property type="match status" value="1"/>
</dbReference>
<dbReference type="PROSITE" id="PS52002">
    <property type="entry name" value="SM"/>
    <property type="match status" value="1"/>
</dbReference>
<dbReference type="InterPro" id="IPR047575">
    <property type="entry name" value="Sm"/>
</dbReference>
<feature type="region of interest" description="Disordered" evidence="7">
    <location>
        <begin position="1"/>
        <end position="22"/>
    </location>
</feature>
<sequence>MASSSSSSDNVSRSPSSGTDSYIGCFISLTSKSEIRYEGVLYNINTDESSIALRNVRSFGTEGRKKDGPQIPPGDKVYEYILFRGTDIKDIQVKFSPPVHPTPPVNTDPAIIQCQYSRPVTTTASLPAVSGPLTAPGSHATQLGLPGSNFQAPLPLYQPGGSWGASPSAPNANGGELSMAMYWQGYYGAPNGLPQLQQQSLLQQPPGLSMPSSMQQQMQFPNFNPSLYTGPSHLPDIPSSLLPVSTSSPSVSTPVPPSNLLKTSPPVPPTLSPEILPVSVPNRAPTVSLSAVSLPANLPSLTPFSNGSPDIGAVGSSVNKPNGISGSSLPYQTVSQLIPATVGSSNSIRKETRVPSLVTPGQLLQSGPAIVSSSQPLQTPHKDVEVIQVSSTLSPETSVPVSAETQPPILPLPVNLRPSHRLGGAPSQTHHGYGYRGRGRGRGARGMRQVARFTEDFDFIAMNEKFNKDEVWGHLGKSKHSKDGEEIASDEYYSQNEEGNGDVSKLEAKPIYNKDDFFDSLSSNALDRDSQNGRIRYSEQFKIDTETFGEISRHRGGWGGGRGPWRGGRARGGYYSYGGRGRGRGGHGHG</sequence>
<evidence type="ECO:0000256" key="7">
    <source>
        <dbReference type="SAM" id="MobiDB-lite"/>
    </source>
</evidence>
<comment type="function">
    <text evidence="6">As a component of the decapping complex, involved in the degradation of mRNAs. Promotes P-body formation. Translational repressor.</text>
</comment>
<dbReference type="PANTHER" id="PTHR13586:SF0">
    <property type="entry name" value="TRAILER HITCH, ISOFORM H"/>
    <property type="match status" value="1"/>
</dbReference>
<evidence type="ECO:0000256" key="5">
    <source>
        <dbReference type="ARBA" id="ARBA00022664"/>
    </source>
</evidence>
<dbReference type="Proteomes" id="UP000447434">
    <property type="component" value="Chromosome 6"/>
</dbReference>
<proteinExistence type="inferred from homology"/>
<keyword evidence="4" id="KW-0678">Repressor</keyword>
<accession>A0A6A4QD31</accession>
<dbReference type="Gene3D" id="2.30.30.100">
    <property type="match status" value="1"/>
</dbReference>
<dbReference type="GO" id="GO:0006397">
    <property type="term" value="P:mRNA processing"/>
    <property type="evidence" value="ECO:0007669"/>
    <property type="project" value="UniProtKB-KW"/>
</dbReference>
<evidence type="ECO:0000256" key="1">
    <source>
        <dbReference type="ARBA" id="ARBA00004201"/>
    </source>
</evidence>
<dbReference type="AlphaFoldDB" id="A0A6A4QD31"/>
<keyword evidence="5" id="KW-0507">mRNA processing</keyword>
<dbReference type="CDD" id="cd01736">
    <property type="entry name" value="LSm14_N"/>
    <property type="match status" value="1"/>
</dbReference>
<dbReference type="Pfam" id="PF12701">
    <property type="entry name" value="LSM14"/>
    <property type="match status" value="1"/>
</dbReference>
<dbReference type="SMART" id="SM01199">
    <property type="entry name" value="FDF"/>
    <property type="match status" value="1"/>
</dbReference>
<evidence type="ECO:0000256" key="2">
    <source>
        <dbReference type="ARBA" id="ARBA00010415"/>
    </source>
</evidence>
<evidence type="ECO:0000313" key="9">
    <source>
        <dbReference type="Proteomes" id="UP000447434"/>
    </source>
</evidence>